<organism evidence="2 3">
    <name type="scientific">Dissophora globulifera</name>
    <dbReference type="NCBI Taxonomy" id="979702"/>
    <lineage>
        <taxon>Eukaryota</taxon>
        <taxon>Fungi</taxon>
        <taxon>Fungi incertae sedis</taxon>
        <taxon>Mucoromycota</taxon>
        <taxon>Mortierellomycotina</taxon>
        <taxon>Mortierellomycetes</taxon>
        <taxon>Mortierellales</taxon>
        <taxon>Mortierellaceae</taxon>
        <taxon>Dissophora</taxon>
    </lineage>
</organism>
<reference evidence="2" key="1">
    <citation type="journal article" date="2020" name="Fungal Divers.">
        <title>Resolving the Mortierellaceae phylogeny through synthesis of multi-gene phylogenetics and phylogenomics.</title>
        <authorList>
            <person name="Vandepol N."/>
            <person name="Liber J."/>
            <person name="Desiro A."/>
            <person name="Na H."/>
            <person name="Kennedy M."/>
            <person name="Barry K."/>
            <person name="Grigoriev I.V."/>
            <person name="Miller A.N."/>
            <person name="O'Donnell K."/>
            <person name="Stajich J.E."/>
            <person name="Bonito G."/>
        </authorList>
    </citation>
    <scope>NUCLEOTIDE SEQUENCE</scope>
    <source>
        <strain evidence="2">REB-010B</strain>
    </source>
</reference>
<accession>A0A9P6RTB7</accession>
<dbReference type="Proteomes" id="UP000738325">
    <property type="component" value="Unassembled WGS sequence"/>
</dbReference>
<dbReference type="InterPro" id="IPR036047">
    <property type="entry name" value="F-box-like_dom_sf"/>
</dbReference>
<gene>
    <name evidence="2" type="ORF">BGZ99_003479</name>
</gene>
<dbReference type="EMBL" id="JAAAIP010000022">
    <property type="protein sequence ID" value="KAG0329095.1"/>
    <property type="molecule type" value="Genomic_DNA"/>
</dbReference>
<evidence type="ECO:0000313" key="2">
    <source>
        <dbReference type="EMBL" id="KAG0329095.1"/>
    </source>
</evidence>
<feature type="compositionally biased region" description="Polar residues" evidence="1">
    <location>
        <begin position="355"/>
        <end position="365"/>
    </location>
</feature>
<proteinExistence type="predicted"/>
<protein>
    <recommendedName>
        <fullName evidence="4">F-box domain-containing protein</fullName>
    </recommendedName>
</protein>
<evidence type="ECO:0008006" key="4">
    <source>
        <dbReference type="Google" id="ProtNLM"/>
    </source>
</evidence>
<dbReference type="CDD" id="cd09917">
    <property type="entry name" value="F-box_SF"/>
    <property type="match status" value="1"/>
</dbReference>
<feature type="region of interest" description="Disordered" evidence="1">
    <location>
        <begin position="339"/>
        <end position="365"/>
    </location>
</feature>
<dbReference type="OrthoDB" id="2445228at2759"/>
<feature type="region of interest" description="Disordered" evidence="1">
    <location>
        <begin position="1"/>
        <end position="42"/>
    </location>
</feature>
<evidence type="ECO:0000313" key="3">
    <source>
        <dbReference type="Proteomes" id="UP000738325"/>
    </source>
</evidence>
<keyword evidence="3" id="KW-1185">Reference proteome</keyword>
<sequence length="462" mass="51567">MPSPSPKDSASAGASRRSRLVRHTQAAAAPFPPSPSKDQNSHPNLRLIAYEDTLPTELWRLILSYIPTLDLFSLYNTSTYMRSLSASLLVQAVGSKCPRLYFYQEYVPRVNIKLVFDHFDLERDRVVFRPILQEHQYRFRCSLTLQNPQLEEIGIESFRTTAIMPQEIQCDEGRYFTVKKSTAESQSSKPFALVSGAIPTIALDTGSTSSPTTTTATTATATATPTATSLITLPAAAVTEEATDGQRSGHRKRTADERVYQGTKNFLDKTCPVPIRKDGVQEVDGRRFCFLKSYPWSLGYHVSCSPFEMQSTPIHGQGSVARKRDQFFYDIRGDLRSQSQDENGGIVTPREESQLDLTHSTTLSKTTDSSGPRYFRLVQFECSMNFLDPKRATRNVVERWLDAKVQHWKKVLGGKKQQSSVDVTGAVERGSAGTTGDRVIHVIDGILGSQKSHRPPGRHRIS</sequence>
<dbReference type="AlphaFoldDB" id="A0A9P6RTB7"/>
<dbReference type="SUPFAM" id="SSF81383">
    <property type="entry name" value="F-box domain"/>
    <property type="match status" value="1"/>
</dbReference>
<name>A0A9P6RTB7_9FUNG</name>
<evidence type="ECO:0000256" key="1">
    <source>
        <dbReference type="SAM" id="MobiDB-lite"/>
    </source>
</evidence>
<comment type="caution">
    <text evidence="2">The sequence shown here is derived from an EMBL/GenBank/DDBJ whole genome shotgun (WGS) entry which is preliminary data.</text>
</comment>